<keyword evidence="1" id="KW-1133">Transmembrane helix</keyword>
<dbReference type="GeneID" id="90532430"/>
<evidence type="ECO:0000256" key="1">
    <source>
        <dbReference type="SAM" id="Phobius"/>
    </source>
</evidence>
<proteinExistence type="predicted"/>
<dbReference type="Proteomes" id="UP001524473">
    <property type="component" value="Unassembled WGS sequence"/>
</dbReference>
<evidence type="ECO:0000256" key="2">
    <source>
        <dbReference type="SAM" id="SignalP"/>
    </source>
</evidence>
<evidence type="ECO:0000259" key="3">
    <source>
        <dbReference type="Pfam" id="PF14317"/>
    </source>
</evidence>
<feature type="chain" id="PRO_5046741820" evidence="2">
    <location>
        <begin position="26"/>
        <end position="432"/>
    </location>
</feature>
<comment type="caution">
    <text evidence="4">The sequence shown here is derived from an EMBL/GenBank/DDBJ whole genome shotgun (WGS) entry which is preliminary data.</text>
</comment>
<feature type="signal peptide" evidence="2">
    <location>
        <begin position="1"/>
        <end position="25"/>
    </location>
</feature>
<keyword evidence="1" id="KW-0812">Transmembrane</keyword>
<evidence type="ECO:0000313" key="5">
    <source>
        <dbReference type="Proteomes" id="UP001524473"/>
    </source>
</evidence>
<dbReference type="Pfam" id="PF14317">
    <property type="entry name" value="YcxB"/>
    <property type="match status" value="1"/>
</dbReference>
<protein>
    <submittedName>
        <fullName evidence="4">YcxB family protein</fullName>
    </submittedName>
</protein>
<keyword evidence="2" id="KW-0732">Signal</keyword>
<sequence length="432" mass="48683">MKFRKAAALLLVLVVFAALPLSAGAKTWETEDFTAEVPDDLYQFSLDTPVGDPAWALAGIAEPAQKLEEYTKMNAIANFVSKDGKLSILAMKKESDYSKQIYNFGEATAEEQQEVLEKLSSTDSDKFQVDRSIYEGGELPFFRIKIDGEVDDGTTHHELIYGTMVNGAAYTFDIYGGQEDIPQDHIAILEEILNTVHFTNVLPKPDNTLTQEDLVKTVGLLVLLLAVIVTPFIYFPLKSKADKRKKAKLAQQLEEYRKTHGNDDTLSGNMRFANSTDCTREAIKSFSIFHAYIKNIGSLIIGAVLSLVTVIITFTLDSEWWMKLLAVGIVVYYGYKIFSTPTNIEKVQRKVYDRGTSSTAIYAFYDEAFRVSGVQSASVYPYFQITDVRKHGHYVYLYYGPDNAYMVDQFGFKLGEYEDFLKFISEKTGKKL</sequence>
<feature type="domain" description="YcxB-like C-terminal" evidence="3">
    <location>
        <begin position="364"/>
        <end position="424"/>
    </location>
</feature>
<dbReference type="RefSeq" id="WP_147578553.1">
    <property type="nucleotide sequence ID" value="NZ_CABKVV010000013.1"/>
</dbReference>
<gene>
    <name evidence="4" type="ORF">NE695_14355</name>
</gene>
<dbReference type="InterPro" id="IPR025588">
    <property type="entry name" value="YcxB-like_C"/>
</dbReference>
<evidence type="ECO:0000313" key="4">
    <source>
        <dbReference type="EMBL" id="MCQ4841093.1"/>
    </source>
</evidence>
<reference evidence="4 5" key="1">
    <citation type="submission" date="2022-06" db="EMBL/GenBank/DDBJ databases">
        <title>Isolation of gut microbiota from human fecal samples.</title>
        <authorList>
            <person name="Pamer E.G."/>
            <person name="Barat B."/>
            <person name="Waligurski E."/>
            <person name="Medina S."/>
            <person name="Paddock L."/>
            <person name="Mostad J."/>
        </authorList>
    </citation>
    <scope>NUCLEOTIDE SEQUENCE [LARGE SCALE GENOMIC DNA]</scope>
    <source>
        <strain evidence="4 5">DFI.9.73</strain>
    </source>
</reference>
<feature type="transmembrane region" description="Helical" evidence="1">
    <location>
        <begin position="218"/>
        <end position="237"/>
    </location>
</feature>
<name>A0ABT1S2Q5_9FIRM</name>
<feature type="transmembrane region" description="Helical" evidence="1">
    <location>
        <begin position="292"/>
        <end position="314"/>
    </location>
</feature>
<dbReference type="EMBL" id="JANFZH010000037">
    <property type="protein sequence ID" value="MCQ4841093.1"/>
    <property type="molecule type" value="Genomic_DNA"/>
</dbReference>
<keyword evidence="1" id="KW-0472">Membrane</keyword>
<keyword evidence="5" id="KW-1185">Reference proteome</keyword>
<organism evidence="4 5">
    <name type="scientific">Neglectibacter timonensis</name>
    <dbReference type="NCBI Taxonomy" id="1776382"/>
    <lineage>
        <taxon>Bacteria</taxon>
        <taxon>Bacillati</taxon>
        <taxon>Bacillota</taxon>
        <taxon>Clostridia</taxon>
        <taxon>Eubacteriales</taxon>
        <taxon>Oscillospiraceae</taxon>
        <taxon>Neglectibacter</taxon>
    </lineage>
</organism>
<accession>A0ABT1S2Q5</accession>
<feature type="transmembrane region" description="Helical" evidence="1">
    <location>
        <begin position="320"/>
        <end position="338"/>
    </location>
</feature>